<proteinExistence type="predicted"/>
<gene>
    <name evidence="2" type="ORF">N8I77_013085</name>
</gene>
<evidence type="ECO:0000313" key="3">
    <source>
        <dbReference type="Proteomes" id="UP001265746"/>
    </source>
</evidence>
<dbReference type="EMBL" id="JAUJFL010000010">
    <property type="protein sequence ID" value="KAK2597224.1"/>
    <property type="molecule type" value="Genomic_DNA"/>
</dbReference>
<protein>
    <submittedName>
        <fullName evidence="2">Uncharacterized protein</fullName>
    </submittedName>
</protein>
<accession>A0AAD9S3P6</accession>
<organism evidence="2 3">
    <name type="scientific">Phomopsis amygdali</name>
    <name type="common">Fusicoccum amygdali</name>
    <dbReference type="NCBI Taxonomy" id="1214568"/>
    <lineage>
        <taxon>Eukaryota</taxon>
        <taxon>Fungi</taxon>
        <taxon>Dikarya</taxon>
        <taxon>Ascomycota</taxon>
        <taxon>Pezizomycotina</taxon>
        <taxon>Sordariomycetes</taxon>
        <taxon>Sordariomycetidae</taxon>
        <taxon>Diaporthales</taxon>
        <taxon>Diaporthaceae</taxon>
        <taxon>Diaporthe</taxon>
    </lineage>
</organism>
<comment type="caution">
    <text evidence="2">The sequence shown here is derived from an EMBL/GenBank/DDBJ whole genome shotgun (WGS) entry which is preliminary data.</text>
</comment>
<reference evidence="2" key="1">
    <citation type="submission" date="2023-06" db="EMBL/GenBank/DDBJ databases">
        <authorList>
            <person name="Noh H."/>
        </authorList>
    </citation>
    <scope>NUCLEOTIDE SEQUENCE</scope>
    <source>
        <strain evidence="2">DUCC20226</strain>
    </source>
</reference>
<keyword evidence="1" id="KW-0812">Transmembrane</keyword>
<dbReference type="AlphaFoldDB" id="A0AAD9S3P6"/>
<evidence type="ECO:0000313" key="2">
    <source>
        <dbReference type="EMBL" id="KAK2597224.1"/>
    </source>
</evidence>
<keyword evidence="3" id="KW-1185">Reference proteome</keyword>
<dbReference type="Proteomes" id="UP001265746">
    <property type="component" value="Unassembled WGS sequence"/>
</dbReference>
<feature type="transmembrane region" description="Helical" evidence="1">
    <location>
        <begin position="420"/>
        <end position="443"/>
    </location>
</feature>
<keyword evidence="1" id="KW-1133">Transmembrane helix</keyword>
<sequence length="460" mass="52645">MQHAHTAGGVEAVLIGMEHNPAPVVIVHKKQCRKSPFNMDWAEDFSGVSEEDFQKVWKYEEKHTTVVRLTSADENPMVYSLKTRKDWESWISSWLSRYEEERPAITSYKRALTFGSLAEKSPLTPLSNGQRSVRTLPFTESTFRLISKQLFVHHTISAIVSRANIPTFSSAEVQMEGENGNIHSATVYNCRSSNDWEMDLALTATHFPKQGLTFALLLGCPLSIEEEVIRRLSRVSTESSYPLVLPGIFVELERSRHVAVAEKMIDQLENRISELDYASGGTKQANMREMNQAKRENYLDTSYLRNGLVSWRNQIIKMAKQAELLEDAMSGREVRASLGLYPHSNASMDGLPVQIVFQMRRTGRKVVSRLQSIIDEYDDKIRDCTMRLDGMAMATQWSVFSMSFFTWFDDDGNSRAQVSSFVWIYVLFALVSTTLTIGSWYHFNIWRKHSRRISQEDASF</sequence>
<name>A0AAD9S3P6_PHOAM</name>
<keyword evidence="1" id="KW-0472">Membrane</keyword>
<evidence type="ECO:0000256" key="1">
    <source>
        <dbReference type="SAM" id="Phobius"/>
    </source>
</evidence>